<gene>
    <name evidence="3" type="ORF">V865_006820</name>
</gene>
<evidence type="ECO:0000313" key="4">
    <source>
        <dbReference type="Proteomes" id="UP001358614"/>
    </source>
</evidence>
<keyword evidence="4" id="KW-1185">Reference proteome</keyword>
<keyword evidence="2" id="KW-0732">Signal</keyword>
<dbReference type="AlphaFoldDB" id="A0AAX4KS72"/>
<name>A0AAX4KS72_9TREE</name>
<dbReference type="GeneID" id="91105621"/>
<feature type="signal peptide" evidence="2">
    <location>
        <begin position="1"/>
        <end position="23"/>
    </location>
</feature>
<feature type="compositionally biased region" description="Basic residues" evidence="1">
    <location>
        <begin position="121"/>
        <end position="130"/>
    </location>
</feature>
<feature type="compositionally biased region" description="Polar residues" evidence="1">
    <location>
        <begin position="100"/>
        <end position="119"/>
    </location>
</feature>
<evidence type="ECO:0008006" key="5">
    <source>
        <dbReference type="Google" id="ProtNLM"/>
    </source>
</evidence>
<proteinExistence type="predicted"/>
<protein>
    <recommendedName>
        <fullName evidence="5">BZIP domain-containing protein</fullName>
    </recommendedName>
</protein>
<accession>A0AAX4KS72</accession>
<evidence type="ECO:0000256" key="1">
    <source>
        <dbReference type="SAM" id="MobiDB-lite"/>
    </source>
</evidence>
<sequence length="155" mass="17284">MMRNIVLLGLLSTLSLWSGEVAASTPTETQLAPRTFQSMGMTCFSECPATRGTATFTSKGYYQDRYSSYHFYTCQYSDNSNCWYNEDGSLNNDHTNGVNTTPCPAQAPSSGCGTANNPSRAFKRSTIRKRTAVEKRLAARQYNPKKARMRSEKFA</sequence>
<evidence type="ECO:0000256" key="2">
    <source>
        <dbReference type="SAM" id="SignalP"/>
    </source>
</evidence>
<dbReference type="Proteomes" id="UP001358614">
    <property type="component" value="Chromosome 2"/>
</dbReference>
<reference evidence="3 4" key="1">
    <citation type="submission" date="2024-01" db="EMBL/GenBank/DDBJ databases">
        <title>Comparative genomics of Cryptococcus and Kwoniella reveals pathogenesis evolution and contrasting modes of karyotype evolution via chromosome fusion or intercentromeric recombination.</title>
        <authorList>
            <person name="Coelho M.A."/>
            <person name="David-Palma M."/>
            <person name="Shea T."/>
            <person name="Bowers K."/>
            <person name="McGinley-Smith S."/>
            <person name="Mohammad A.W."/>
            <person name="Gnirke A."/>
            <person name="Yurkov A.M."/>
            <person name="Nowrousian M."/>
            <person name="Sun S."/>
            <person name="Cuomo C.A."/>
            <person name="Heitman J."/>
        </authorList>
    </citation>
    <scope>NUCLEOTIDE SEQUENCE [LARGE SCALE GENOMIC DNA]</scope>
    <source>
        <strain evidence="3 4">PYCC6329</strain>
    </source>
</reference>
<evidence type="ECO:0000313" key="3">
    <source>
        <dbReference type="EMBL" id="WWD08707.1"/>
    </source>
</evidence>
<organism evidence="3 4">
    <name type="scientific">Kwoniella europaea PYCC6329</name>
    <dbReference type="NCBI Taxonomy" id="1423913"/>
    <lineage>
        <taxon>Eukaryota</taxon>
        <taxon>Fungi</taxon>
        <taxon>Dikarya</taxon>
        <taxon>Basidiomycota</taxon>
        <taxon>Agaricomycotina</taxon>
        <taxon>Tremellomycetes</taxon>
        <taxon>Tremellales</taxon>
        <taxon>Cryptococcaceae</taxon>
        <taxon>Kwoniella</taxon>
    </lineage>
</organism>
<feature type="region of interest" description="Disordered" evidence="1">
    <location>
        <begin position="100"/>
        <end position="155"/>
    </location>
</feature>
<feature type="chain" id="PRO_5044005237" description="BZIP domain-containing protein" evidence="2">
    <location>
        <begin position="24"/>
        <end position="155"/>
    </location>
</feature>
<dbReference type="EMBL" id="CP144090">
    <property type="protein sequence ID" value="WWD08707.1"/>
    <property type="molecule type" value="Genomic_DNA"/>
</dbReference>
<dbReference type="KEGG" id="ker:91105621"/>
<dbReference type="RefSeq" id="XP_066086674.1">
    <property type="nucleotide sequence ID" value="XM_066230577.1"/>
</dbReference>